<comment type="subcellular location">
    <subcellularLocation>
        <location evidence="1">Membrane</location>
        <topology evidence="1">Multi-pass membrane protein</topology>
    </subcellularLocation>
</comment>
<evidence type="ECO:0000256" key="2">
    <source>
        <dbReference type="ARBA" id="ARBA00008807"/>
    </source>
</evidence>
<keyword evidence="9" id="KW-1185">Reference proteome</keyword>
<dbReference type="Pfam" id="PF03169">
    <property type="entry name" value="OPT"/>
    <property type="match status" value="1"/>
</dbReference>
<keyword evidence="3" id="KW-0813">Transport</keyword>
<evidence type="ECO:0000256" key="7">
    <source>
        <dbReference type="SAM" id="Phobius"/>
    </source>
</evidence>
<dbReference type="AlphaFoldDB" id="A0A1J8QL49"/>
<accession>A0A1J8QL49</accession>
<feature type="transmembrane region" description="Helical" evidence="7">
    <location>
        <begin position="60"/>
        <end position="79"/>
    </location>
</feature>
<dbReference type="EMBL" id="LVVM01000501">
    <property type="protein sequence ID" value="OJA20603.1"/>
    <property type="molecule type" value="Genomic_DNA"/>
</dbReference>
<sequence length="104" mass="11540">MNRAMQALRDKKSFVGEGDVETAAVDLDSEKAVLSTEREIATHIISVDDDPTLNPWTFRAFFIGLGLSTFGGVLAEIYYFKPQTVLVSLMFLAIISYVLGVFME</sequence>
<comment type="similarity">
    <text evidence="2">Belongs to the oligopeptide OPT transporter family.</text>
</comment>
<name>A0A1J8QL49_9AGAM</name>
<evidence type="ECO:0000256" key="3">
    <source>
        <dbReference type="ARBA" id="ARBA00022448"/>
    </source>
</evidence>
<evidence type="ECO:0000256" key="4">
    <source>
        <dbReference type="ARBA" id="ARBA00022692"/>
    </source>
</evidence>
<dbReference type="OrthoDB" id="9986677at2759"/>
<evidence type="ECO:0000256" key="6">
    <source>
        <dbReference type="ARBA" id="ARBA00023136"/>
    </source>
</evidence>
<evidence type="ECO:0000313" key="9">
    <source>
        <dbReference type="Proteomes" id="UP000183567"/>
    </source>
</evidence>
<feature type="non-terminal residue" evidence="8">
    <location>
        <position position="104"/>
    </location>
</feature>
<keyword evidence="4 7" id="KW-0812">Transmembrane</keyword>
<keyword evidence="6 7" id="KW-0472">Membrane</keyword>
<comment type="caution">
    <text evidence="8">The sequence shown here is derived from an EMBL/GenBank/DDBJ whole genome shotgun (WGS) entry which is preliminary data.</text>
</comment>
<evidence type="ECO:0000256" key="1">
    <source>
        <dbReference type="ARBA" id="ARBA00004141"/>
    </source>
</evidence>
<organism evidence="8 9">
    <name type="scientific">Rhizopogon vesiculosus</name>
    <dbReference type="NCBI Taxonomy" id="180088"/>
    <lineage>
        <taxon>Eukaryota</taxon>
        <taxon>Fungi</taxon>
        <taxon>Dikarya</taxon>
        <taxon>Basidiomycota</taxon>
        <taxon>Agaricomycotina</taxon>
        <taxon>Agaricomycetes</taxon>
        <taxon>Agaricomycetidae</taxon>
        <taxon>Boletales</taxon>
        <taxon>Suillineae</taxon>
        <taxon>Rhizopogonaceae</taxon>
        <taxon>Rhizopogon</taxon>
    </lineage>
</organism>
<proteinExistence type="inferred from homology"/>
<evidence type="ECO:0000256" key="5">
    <source>
        <dbReference type="ARBA" id="ARBA00022989"/>
    </source>
</evidence>
<gene>
    <name evidence="8" type="ORF">AZE42_13764</name>
</gene>
<dbReference type="Proteomes" id="UP000183567">
    <property type="component" value="Unassembled WGS sequence"/>
</dbReference>
<dbReference type="GO" id="GO:0016020">
    <property type="term" value="C:membrane"/>
    <property type="evidence" value="ECO:0007669"/>
    <property type="project" value="UniProtKB-SubCell"/>
</dbReference>
<dbReference type="InterPro" id="IPR004813">
    <property type="entry name" value="OPT"/>
</dbReference>
<evidence type="ECO:0000313" key="8">
    <source>
        <dbReference type="EMBL" id="OJA20603.1"/>
    </source>
</evidence>
<feature type="transmembrane region" description="Helical" evidence="7">
    <location>
        <begin position="85"/>
        <end position="103"/>
    </location>
</feature>
<dbReference type="STRING" id="180088.A0A1J8QL49"/>
<reference evidence="8 9" key="1">
    <citation type="submission" date="2016-03" db="EMBL/GenBank/DDBJ databases">
        <title>Comparative genomics of the ectomycorrhizal sister species Rhizopogon vinicolor and Rhizopogon vesiculosus (Basidiomycota: Boletales) reveals a divergence of the mating type B locus.</title>
        <authorList>
            <person name="Mujic A.B."/>
            <person name="Kuo A."/>
            <person name="Tritt A."/>
            <person name="Lipzen A."/>
            <person name="Chen C."/>
            <person name="Johnson J."/>
            <person name="Sharma A."/>
            <person name="Barry K."/>
            <person name="Grigoriev I.V."/>
            <person name="Spatafora J.W."/>
        </authorList>
    </citation>
    <scope>NUCLEOTIDE SEQUENCE [LARGE SCALE GENOMIC DNA]</scope>
    <source>
        <strain evidence="8 9">AM-OR11-056</strain>
    </source>
</reference>
<keyword evidence="5 7" id="KW-1133">Transmembrane helix</keyword>
<dbReference type="GO" id="GO:0035673">
    <property type="term" value="F:oligopeptide transmembrane transporter activity"/>
    <property type="evidence" value="ECO:0007669"/>
    <property type="project" value="InterPro"/>
</dbReference>
<protein>
    <submittedName>
        <fullName evidence="8">Uncharacterized protein</fullName>
    </submittedName>
</protein>